<feature type="short sequence motif" description="HXTX 1" evidence="2">
    <location>
        <begin position="36"/>
        <end position="39"/>
    </location>
</feature>
<keyword evidence="1 2" id="KW-0378">Hydrolase</keyword>
<protein>
    <recommendedName>
        <fullName evidence="2">RNA 2',3'-cyclic phosphodiesterase</fullName>
        <shortName evidence="2">RNA 2',3'-CPDase</shortName>
        <ecNumber evidence="2">3.1.4.58</ecNumber>
    </recommendedName>
</protein>
<feature type="active site" description="Proton acceptor" evidence="2">
    <location>
        <position position="120"/>
    </location>
</feature>
<dbReference type="HAMAP" id="MF_01940">
    <property type="entry name" value="RNA_CPDase"/>
    <property type="match status" value="1"/>
</dbReference>
<dbReference type="InterPro" id="IPR009097">
    <property type="entry name" value="Cyclic_Pdiesterase"/>
</dbReference>
<dbReference type="GO" id="GO:0004113">
    <property type="term" value="F:2',3'-cyclic-nucleotide 3'-phosphodiesterase activity"/>
    <property type="evidence" value="ECO:0007669"/>
    <property type="project" value="InterPro"/>
</dbReference>
<name>A0A545TR67_9PROT</name>
<organism evidence="3 4">
    <name type="scientific">Denitrobaculum tricleocarpae</name>
    <dbReference type="NCBI Taxonomy" id="2591009"/>
    <lineage>
        <taxon>Bacteria</taxon>
        <taxon>Pseudomonadati</taxon>
        <taxon>Pseudomonadota</taxon>
        <taxon>Alphaproteobacteria</taxon>
        <taxon>Rhodospirillales</taxon>
        <taxon>Rhodospirillaceae</taxon>
        <taxon>Denitrobaculum</taxon>
    </lineage>
</organism>
<comment type="caution">
    <text evidence="3">The sequence shown here is derived from an EMBL/GenBank/DDBJ whole genome shotgun (WGS) entry which is preliminary data.</text>
</comment>
<dbReference type="Proteomes" id="UP000315252">
    <property type="component" value="Unassembled WGS sequence"/>
</dbReference>
<dbReference type="PANTHER" id="PTHR35561:SF1">
    <property type="entry name" value="RNA 2',3'-CYCLIC PHOSPHODIESTERASE"/>
    <property type="match status" value="1"/>
</dbReference>
<dbReference type="Gene3D" id="3.90.1140.10">
    <property type="entry name" value="Cyclic phosphodiesterase"/>
    <property type="match status" value="1"/>
</dbReference>
<dbReference type="SUPFAM" id="SSF55144">
    <property type="entry name" value="LigT-like"/>
    <property type="match status" value="1"/>
</dbReference>
<feature type="short sequence motif" description="HXTX 2" evidence="2">
    <location>
        <begin position="120"/>
        <end position="123"/>
    </location>
</feature>
<evidence type="ECO:0000313" key="4">
    <source>
        <dbReference type="Proteomes" id="UP000315252"/>
    </source>
</evidence>
<evidence type="ECO:0000256" key="2">
    <source>
        <dbReference type="HAMAP-Rule" id="MF_01940"/>
    </source>
</evidence>
<dbReference type="OrthoDB" id="9793819at2"/>
<dbReference type="Pfam" id="PF13563">
    <property type="entry name" value="2_5_RNA_ligase2"/>
    <property type="match status" value="1"/>
</dbReference>
<accession>A0A545TR67</accession>
<dbReference type="EC" id="3.1.4.58" evidence="2"/>
<evidence type="ECO:0000313" key="3">
    <source>
        <dbReference type="EMBL" id="TQV79706.1"/>
    </source>
</evidence>
<proteinExistence type="inferred from homology"/>
<dbReference type="PANTHER" id="PTHR35561">
    <property type="entry name" value="RNA 2',3'-CYCLIC PHOSPHODIESTERASE"/>
    <property type="match status" value="1"/>
</dbReference>
<gene>
    <name evidence="3" type="primary">thpR</name>
    <name evidence="3" type="ORF">FKG95_13430</name>
</gene>
<dbReference type="EMBL" id="VHSH01000004">
    <property type="protein sequence ID" value="TQV79706.1"/>
    <property type="molecule type" value="Genomic_DNA"/>
</dbReference>
<dbReference type="AlphaFoldDB" id="A0A545TR67"/>
<evidence type="ECO:0000256" key="1">
    <source>
        <dbReference type="ARBA" id="ARBA00022801"/>
    </source>
</evidence>
<reference evidence="3 4" key="1">
    <citation type="submission" date="2019-06" db="EMBL/GenBank/DDBJ databases">
        <title>Whole genome sequence for Rhodospirillaceae sp. R148.</title>
        <authorList>
            <person name="Wang G."/>
        </authorList>
    </citation>
    <scope>NUCLEOTIDE SEQUENCE [LARGE SCALE GENOMIC DNA]</scope>
    <source>
        <strain evidence="3 4">R148</strain>
    </source>
</reference>
<comment type="function">
    <text evidence="2">Hydrolyzes RNA 2',3'-cyclic phosphodiester to an RNA 2'-phosphomonoester.</text>
</comment>
<feature type="active site" description="Proton donor" evidence="2">
    <location>
        <position position="36"/>
    </location>
</feature>
<dbReference type="NCBIfam" id="TIGR02258">
    <property type="entry name" value="2_5_ligase"/>
    <property type="match status" value="1"/>
</dbReference>
<comment type="similarity">
    <text evidence="2">Belongs to the 2H phosphoesterase superfamily. ThpR family.</text>
</comment>
<dbReference type="RefSeq" id="WP_142896886.1">
    <property type="nucleotide sequence ID" value="NZ_ML660055.1"/>
</dbReference>
<sequence>MRLFVALALPENLAEQLERMCSGLPGANWVPPENFHLTLRFIGACDGHEAGDLDAALSTVKAAPFDLSLTGLGQFGEGRRTRSVWAGTQPSDELSALQSRVERVVQTAGFEPESRKFHPHVTLARFGSSPGGKLRTYFAQHALFRTLPFRVTEFHLYSSELGKGPPMYRREATYPLESLEA</sequence>
<dbReference type="GO" id="GO:0008664">
    <property type="term" value="F:RNA 2',3'-cyclic 3'-phosphodiesterase activity"/>
    <property type="evidence" value="ECO:0007669"/>
    <property type="project" value="UniProtKB-EC"/>
</dbReference>
<keyword evidence="4" id="KW-1185">Reference proteome</keyword>
<dbReference type="InterPro" id="IPR004175">
    <property type="entry name" value="RNA_CPDase"/>
</dbReference>
<comment type="catalytic activity">
    <reaction evidence="2">
        <text>a 3'-end 2',3'-cyclophospho-ribonucleotide-RNA + H2O = a 3'-end 2'-phospho-ribonucleotide-RNA + H(+)</text>
        <dbReference type="Rhea" id="RHEA:11828"/>
        <dbReference type="Rhea" id="RHEA-COMP:10464"/>
        <dbReference type="Rhea" id="RHEA-COMP:17353"/>
        <dbReference type="ChEBI" id="CHEBI:15377"/>
        <dbReference type="ChEBI" id="CHEBI:15378"/>
        <dbReference type="ChEBI" id="CHEBI:83064"/>
        <dbReference type="ChEBI" id="CHEBI:173113"/>
        <dbReference type="EC" id="3.1.4.58"/>
    </reaction>
</comment>